<accession>A0ACB5UQR3</accession>
<keyword evidence="2" id="KW-1185">Reference proteome</keyword>
<protein>
    <submittedName>
        <fullName evidence="1">Uncharacterized protein</fullName>
    </submittedName>
</protein>
<comment type="caution">
    <text evidence="1">The sequence shown here is derived from an EMBL/GenBank/DDBJ whole genome shotgun (WGS) entry which is preliminary data.</text>
</comment>
<dbReference type="EMBL" id="BTPU01000083">
    <property type="protein sequence ID" value="GMQ64821.1"/>
    <property type="molecule type" value="Genomic_DNA"/>
</dbReference>
<gene>
    <name evidence="1" type="ORF">AN2V17_40610</name>
</gene>
<reference evidence="1" key="1">
    <citation type="submission" date="2023-09" db="EMBL/GenBank/DDBJ databases">
        <title>Vallitalea sediminicola and Vallitalea maricola sp. nov., anaerobic bacteria isolated from marine sediment.</title>
        <authorList>
            <person name="Hirano S."/>
            <person name="Maeda A."/>
            <person name="Terahara T."/>
            <person name="Mori K."/>
            <person name="Hamada M."/>
            <person name="Matsumoto R."/>
            <person name="Kobayashi T."/>
        </authorList>
    </citation>
    <scope>NUCLEOTIDE SEQUENCE</scope>
    <source>
        <strain evidence="1">AN17-2</strain>
    </source>
</reference>
<evidence type="ECO:0000313" key="2">
    <source>
        <dbReference type="Proteomes" id="UP001374599"/>
    </source>
</evidence>
<organism evidence="1 2">
    <name type="scientific">Vallitalea maricola</name>
    <dbReference type="NCBI Taxonomy" id="3074433"/>
    <lineage>
        <taxon>Bacteria</taxon>
        <taxon>Bacillati</taxon>
        <taxon>Bacillota</taxon>
        <taxon>Clostridia</taxon>
        <taxon>Lachnospirales</taxon>
        <taxon>Vallitaleaceae</taxon>
        <taxon>Vallitalea</taxon>
    </lineage>
</organism>
<name>A0ACB5UQR3_9FIRM</name>
<proteinExistence type="predicted"/>
<dbReference type="Proteomes" id="UP001374599">
    <property type="component" value="Unassembled WGS sequence"/>
</dbReference>
<sequence>MTLLTGEAKERALIGNDIVDNLFQGVELNETLKSLEEVIRTLEFMICLMGEKEQIEKTVQRTESVLSVIKYILNKNKDYDISSMVEIIRYAKSYSANIKDWKSN</sequence>
<evidence type="ECO:0000313" key="1">
    <source>
        <dbReference type="EMBL" id="GMQ64821.1"/>
    </source>
</evidence>